<reference evidence="2" key="1">
    <citation type="submission" date="2016-10" db="EMBL/GenBank/DDBJ databases">
        <authorList>
            <person name="Varghese N."/>
            <person name="Submissions S."/>
        </authorList>
    </citation>
    <scope>NUCLEOTIDE SEQUENCE [LARGE SCALE GENOMIC DNA]</scope>
    <source>
        <strain evidence="2">DSM 13577</strain>
    </source>
</reference>
<protein>
    <submittedName>
        <fullName evidence="1">Probable selenium-dependent hydroxylase accessory protein YqeC</fullName>
    </submittedName>
</protein>
<proteinExistence type="predicted"/>
<dbReference type="Proteomes" id="UP000243819">
    <property type="component" value="Unassembled WGS sequence"/>
</dbReference>
<sequence length="233" mass="26395">MIKAALEIGEKSLITMVGGGGKTTGLFLLAKELKNSLITSTTKFFAPPLEENIIPVKWPQFTGEPGKIPLVYSQRDGEKFLGIDVDGVEKLKECSLFDHILCEGDGARMKPLKVWKEGEPVIPPSTTHLVINIGSKVFGNRWGERWVHRHHLLPFQNEIIDFSTLIKMAEKGVFNFPGVEGKIFMAINQWDVMVDQVNLEEIQEFGEKIKKTVPNLYKVLFLSYEKNQVYYNV</sequence>
<dbReference type="EMBL" id="FOIF01000072">
    <property type="protein sequence ID" value="SET18345.1"/>
    <property type="molecule type" value="Genomic_DNA"/>
</dbReference>
<dbReference type="InterPro" id="IPR017587">
    <property type="entry name" value="YqeC"/>
</dbReference>
<organism evidence="1 2">
    <name type="scientific">Anaerobranca gottschalkii DSM 13577</name>
    <dbReference type="NCBI Taxonomy" id="1120990"/>
    <lineage>
        <taxon>Bacteria</taxon>
        <taxon>Bacillati</taxon>
        <taxon>Bacillota</taxon>
        <taxon>Clostridia</taxon>
        <taxon>Eubacteriales</taxon>
        <taxon>Proteinivoracaceae</taxon>
        <taxon>Anaerobranca</taxon>
    </lineage>
</organism>
<dbReference type="STRING" id="1120990.SAMN03080614_10725"/>
<dbReference type="Pfam" id="PF19842">
    <property type="entry name" value="YqeC"/>
    <property type="match status" value="1"/>
</dbReference>
<gene>
    <name evidence="1" type="ORF">SAMN03080614_10725</name>
</gene>
<evidence type="ECO:0000313" key="1">
    <source>
        <dbReference type="EMBL" id="SET18345.1"/>
    </source>
</evidence>
<name>A0A1I0CFH8_9FIRM</name>
<dbReference type="RefSeq" id="WP_091351484.1">
    <property type="nucleotide sequence ID" value="NZ_FOIF01000072.1"/>
</dbReference>
<evidence type="ECO:0000313" key="2">
    <source>
        <dbReference type="Proteomes" id="UP000243819"/>
    </source>
</evidence>
<dbReference type="AlphaFoldDB" id="A0A1I0CFH8"/>
<dbReference type="NCBIfam" id="TIGR03172">
    <property type="entry name" value="selenium cofactor biosynthesis protein YqeC"/>
    <property type="match status" value="1"/>
</dbReference>
<dbReference type="OrthoDB" id="368187at2"/>
<accession>A0A1I0CFH8</accession>
<keyword evidence="2" id="KW-1185">Reference proteome</keyword>